<feature type="signal peptide" evidence="2">
    <location>
        <begin position="1"/>
        <end position="21"/>
    </location>
</feature>
<reference evidence="4 5" key="1">
    <citation type="submission" date="2019-10" db="EMBL/GenBank/DDBJ databases">
        <title>Epibacterium sp. nov., isolated from seawater.</title>
        <authorList>
            <person name="Zhang X."/>
            <person name="Li N."/>
        </authorList>
    </citation>
    <scope>NUCLEOTIDE SEQUENCE [LARGE SCALE GENOMIC DNA]</scope>
    <source>
        <strain evidence="4 5">SM1979</strain>
    </source>
</reference>
<dbReference type="RefSeq" id="WP_153215330.1">
    <property type="nucleotide sequence ID" value="NZ_WIBF01000004.1"/>
</dbReference>
<dbReference type="AlphaFoldDB" id="A0A843YFY8"/>
<gene>
    <name evidence="4" type="ORF">GFB49_07920</name>
</gene>
<dbReference type="InterPro" id="IPR050300">
    <property type="entry name" value="GDXG_lipolytic_enzyme"/>
</dbReference>
<dbReference type="InterPro" id="IPR029058">
    <property type="entry name" value="AB_hydrolase_fold"/>
</dbReference>
<organism evidence="4 5">
    <name type="scientific">Tritonibacter litoralis</name>
    <dbReference type="NCBI Taxonomy" id="2662264"/>
    <lineage>
        <taxon>Bacteria</taxon>
        <taxon>Pseudomonadati</taxon>
        <taxon>Pseudomonadota</taxon>
        <taxon>Alphaproteobacteria</taxon>
        <taxon>Rhodobacterales</taxon>
        <taxon>Paracoccaceae</taxon>
        <taxon>Tritonibacter</taxon>
    </lineage>
</organism>
<dbReference type="Proteomes" id="UP000444174">
    <property type="component" value="Unassembled WGS sequence"/>
</dbReference>
<dbReference type="InterPro" id="IPR049492">
    <property type="entry name" value="BD-FAE-like_dom"/>
</dbReference>
<dbReference type="GO" id="GO:0016787">
    <property type="term" value="F:hydrolase activity"/>
    <property type="evidence" value="ECO:0007669"/>
    <property type="project" value="UniProtKB-KW"/>
</dbReference>
<comment type="caution">
    <text evidence="4">The sequence shown here is derived from an EMBL/GenBank/DDBJ whole genome shotgun (WGS) entry which is preliminary data.</text>
</comment>
<accession>A0A843YFY8</accession>
<evidence type="ECO:0000313" key="5">
    <source>
        <dbReference type="Proteomes" id="UP000444174"/>
    </source>
</evidence>
<dbReference type="Pfam" id="PF20434">
    <property type="entry name" value="BD-FAE"/>
    <property type="match status" value="1"/>
</dbReference>
<dbReference type="PANTHER" id="PTHR48081">
    <property type="entry name" value="AB HYDROLASE SUPERFAMILY PROTEIN C4A8.06C"/>
    <property type="match status" value="1"/>
</dbReference>
<feature type="chain" id="PRO_5032585220" evidence="2">
    <location>
        <begin position="22"/>
        <end position="268"/>
    </location>
</feature>
<sequence>MLKRLLILTLALLGLAGFAYAQIFDEHAYGPHPKHRLDVYVPKGAEGAPVILMLHGGGWQTGSKRVPNVWFNKSRHYTSQGYVFVSTNTRLMPEAHPLEQVQDLARALAYVEENAHKWGGDPERIILMGHSSGAHVATLLALRQDLLQAAGVRAPMAVVSLDTAALDVAQGMSGVARRWLGPVFGEDQTQWQAASPVTYIDAEDPPLLIVCSSTRSWPCPMAERFAQPFSQVDVLPAPLAHRAINGRLGRKGRYTDAVDAWLDRVQLP</sequence>
<evidence type="ECO:0000313" key="4">
    <source>
        <dbReference type="EMBL" id="MQQ08374.1"/>
    </source>
</evidence>
<keyword evidence="5" id="KW-1185">Reference proteome</keyword>
<protein>
    <submittedName>
        <fullName evidence="4">Alpha/beta fold hydrolase</fullName>
    </submittedName>
</protein>
<dbReference type="EMBL" id="WIBF01000004">
    <property type="protein sequence ID" value="MQQ08374.1"/>
    <property type="molecule type" value="Genomic_DNA"/>
</dbReference>
<evidence type="ECO:0000256" key="1">
    <source>
        <dbReference type="ARBA" id="ARBA00022801"/>
    </source>
</evidence>
<dbReference type="SUPFAM" id="SSF53474">
    <property type="entry name" value="alpha/beta-Hydrolases"/>
    <property type="match status" value="1"/>
</dbReference>
<dbReference type="Gene3D" id="3.40.50.1820">
    <property type="entry name" value="alpha/beta hydrolase"/>
    <property type="match status" value="1"/>
</dbReference>
<evidence type="ECO:0000256" key="2">
    <source>
        <dbReference type="SAM" id="SignalP"/>
    </source>
</evidence>
<evidence type="ECO:0000259" key="3">
    <source>
        <dbReference type="Pfam" id="PF20434"/>
    </source>
</evidence>
<feature type="domain" description="BD-FAE-like" evidence="3">
    <location>
        <begin position="37"/>
        <end position="211"/>
    </location>
</feature>
<keyword evidence="1 4" id="KW-0378">Hydrolase</keyword>
<proteinExistence type="predicted"/>
<name>A0A843YFY8_9RHOB</name>
<keyword evidence="2" id="KW-0732">Signal</keyword>
<dbReference type="PANTHER" id="PTHR48081:SF33">
    <property type="entry name" value="KYNURENINE FORMAMIDASE"/>
    <property type="match status" value="1"/>
</dbReference>